<dbReference type="RefSeq" id="WP_264748308.1">
    <property type="nucleotide sequence ID" value="NZ_JAPDHW010000001.1"/>
</dbReference>
<organism evidence="1 2">
    <name type="scientific">Chryseobacterium kimseyorum</name>
    <dbReference type="NCBI Taxonomy" id="2984028"/>
    <lineage>
        <taxon>Bacteria</taxon>
        <taxon>Pseudomonadati</taxon>
        <taxon>Bacteroidota</taxon>
        <taxon>Flavobacteriia</taxon>
        <taxon>Flavobacteriales</taxon>
        <taxon>Weeksellaceae</taxon>
        <taxon>Chryseobacterium group</taxon>
        <taxon>Chryseobacterium</taxon>
    </lineage>
</organism>
<accession>A0ABT3HT95</accession>
<comment type="caution">
    <text evidence="1">The sequence shown here is derived from an EMBL/GenBank/DDBJ whole genome shotgun (WGS) entry which is preliminary data.</text>
</comment>
<name>A0ABT3HT95_9FLAO</name>
<gene>
    <name evidence="1" type="ORF">OMO38_00585</name>
</gene>
<proteinExistence type="predicted"/>
<reference evidence="1" key="1">
    <citation type="submission" date="2022-10" db="EMBL/GenBank/DDBJ databases">
        <title>Chryseobacterium babae sp. nov. isolated from the gut of the beetle Oryctes rhinoceros, and Chryseobacterium kimseyorum sp. nov., isolated from a stick insect rearing cage.</title>
        <authorList>
            <person name="Shelomi M."/>
            <person name="Han C.-J."/>
            <person name="Chen W.-M."/>
            <person name="Chen H.-K."/>
            <person name="Liaw S.-J."/>
            <person name="Muhle E."/>
            <person name="Clermont D."/>
        </authorList>
    </citation>
    <scope>NUCLEOTIDE SEQUENCE</scope>
    <source>
        <strain evidence="1">09-1422</strain>
    </source>
</reference>
<dbReference type="EMBL" id="JAPDHW010000001">
    <property type="protein sequence ID" value="MCW3167010.1"/>
    <property type="molecule type" value="Genomic_DNA"/>
</dbReference>
<keyword evidence="2" id="KW-1185">Reference proteome</keyword>
<evidence type="ECO:0000313" key="1">
    <source>
        <dbReference type="EMBL" id="MCW3167010.1"/>
    </source>
</evidence>
<evidence type="ECO:0000313" key="2">
    <source>
        <dbReference type="Proteomes" id="UP001163731"/>
    </source>
</evidence>
<sequence length="43" mass="4858">MCKATNEQDLNVTMVPPMLIQPFVENGILYGIDLYGKVTSNWL</sequence>
<dbReference type="Proteomes" id="UP001163731">
    <property type="component" value="Unassembled WGS sequence"/>
</dbReference>
<protein>
    <submittedName>
        <fullName evidence="1">Uncharacterized protein</fullName>
    </submittedName>
</protein>